<evidence type="ECO:0000313" key="1">
    <source>
        <dbReference type="EMBL" id="CAD5115580.1"/>
    </source>
</evidence>
<comment type="caution">
    <text evidence="1">The sequence shown here is derived from an EMBL/GenBank/DDBJ whole genome shotgun (WGS) entry which is preliminary data.</text>
</comment>
<name>A0A7I8VLX6_9ANNE</name>
<protein>
    <submittedName>
        <fullName evidence="1">Uncharacterized protein</fullName>
    </submittedName>
</protein>
<organism evidence="1 2">
    <name type="scientific">Dimorphilus gyrociliatus</name>
    <dbReference type="NCBI Taxonomy" id="2664684"/>
    <lineage>
        <taxon>Eukaryota</taxon>
        <taxon>Metazoa</taxon>
        <taxon>Spiralia</taxon>
        <taxon>Lophotrochozoa</taxon>
        <taxon>Annelida</taxon>
        <taxon>Polychaeta</taxon>
        <taxon>Polychaeta incertae sedis</taxon>
        <taxon>Dinophilidae</taxon>
        <taxon>Dimorphilus</taxon>
    </lineage>
</organism>
<dbReference type="Proteomes" id="UP000549394">
    <property type="component" value="Unassembled WGS sequence"/>
</dbReference>
<reference evidence="1 2" key="1">
    <citation type="submission" date="2020-08" db="EMBL/GenBank/DDBJ databases">
        <authorList>
            <person name="Hejnol A."/>
        </authorList>
    </citation>
    <scope>NUCLEOTIDE SEQUENCE [LARGE SCALE GENOMIC DNA]</scope>
</reference>
<dbReference type="PROSITE" id="PS51257">
    <property type="entry name" value="PROKAR_LIPOPROTEIN"/>
    <property type="match status" value="1"/>
</dbReference>
<dbReference type="AlphaFoldDB" id="A0A7I8VLX6"/>
<dbReference type="OrthoDB" id="9986652at2759"/>
<dbReference type="EMBL" id="CAJFCJ010000006">
    <property type="protein sequence ID" value="CAD5115580.1"/>
    <property type="molecule type" value="Genomic_DNA"/>
</dbReference>
<gene>
    <name evidence="1" type="ORF">DGYR_LOCUS4308</name>
</gene>
<accession>A0A7I8VLX6</accession>
<sequence>MGGESSKRCASVGSVSYTSSGCVDFPNHFRKETEAVAWTLLHQCLLDKWKEGHAEAAGFNEVTLSCTGVINKDCSDSFCVSRQGIINVYKDSSFFSFRKRSKFAKMADHFEYNHIPAQLSSVHHLRVLSVLCYREKLVVLHVSRAGRSQLGLLDLKANKFLGVFAQLAPSFELSNRDVRASLSPDCSRLLVLVARPVRELQLYDTTKKMLVAQMGISGPSHFSFDPRFGWTRAAITSFAEPNNLTVLNLRNCKVLASNSRFSDDNLEPKDTRQIRHTPDGSLLIVSMVQSSCACDGSARRANIYVFCSTTAITLHCVLYDRYTCAV</sequence>
<evidence type="ECO:0000313" key="2">
    <source>
        <dbReference type="Proteomes" id="UP000549394"/>
    </source>
</evidence>
<keyword evidence="2" id="KW-1185">Reference proteome</keyword>
<proteinExistence type="predicted"/>